<keyword evidence="1" id="KW-1133">Transmembrane helix</keyword>
<evidence type="ECO:0000313" key="3">
    <source>
        <dbReference type="Proteomes" id="UP000050790"/>
    </source>
</evidence>
<sequence length="124" mass="14684">MKFLTCIVMTMLLFMVRIDDSLSTSCFTCNPCPTPFNPRSNLIRNKTGCRWCAKIEPSDYPYTVRDCVDVCESNSWFYMFRKYSYQCCTRDYCNKSHTNYPPLQMITIIIFAICFYINKMNSKM</sequence>
<dbReference type="AlphaFoldDB" id="A0AA84ZR28"/>
<feature type="chain" id="PRO_5041694591" description="UPAR/Ly6 domain-containing protein" evidence="2">
    <location>
        <begin position="24"/>
        <end position="124"/>
    </location>
</feature>
<evidence type="ECO:0000313" key="4">
    <source>
        <dbReference type="WBParaSite" id="SMRG1_42280.1"/>
    </source>
</evidence>
<feature type="transmembrane region" description="Helical" evidence="1">
    <location>
        <begin position="100"/>
        <end position="118"/>
    </location>
</feature>
<evidence type="ECO:0000256" key="1">
    <source>
        <dbReference type="SAM" id="Phobius"/>
    </source>
</evidence>
<keyword evidence="2" id="KW-0732">Signal</keyword>
<evidence type="ECO:0000256" key="2">
    <source>
        <dbReference type="SAM" id="SignalP"/>
    </source>
</evidence>
<reference evidence="4" key="1">
    <citation type="submission" date="2023-11" db="UniProtKB">
        <authorList>
            <consortium name="WormBaseParasite"/>
        </authorList>
    </citation>
    <scope>IDENTIFICATION</scope>
</reference>
<name>A0AA84ZR28_9TREM</name>
<dbReference type="WBParaSite" id="SMRG1_42280.1">
    <property type="protein sequence ID" value="SMRG1_42280.1"/>
    <property type="gene ID" value="SMRG1_42280"/>
</dbReference>
<evidence type="ECO:0008006" key="5">
    <source>
        <dbReference type="Google" id="ProtNLM"/>
    </source>
</evidence>
<keyword evidence="1" id="KW-0812">Transmembrane</keyword>
<proteinExistence type="predicted"/>
<keyword evidence="1" id="KW-0472">Membrane</keyword>
<feature type="signal peptide" evidence="2">
    <location>
        <begin position="1"/>
        <end position="23"/>
    </location>
</feature>
<dbReference type="Proteomes" id="UP000050790">
    <property type="component" value="Unassembled WGS sequence"/>
</dbReference>
<accession>A0AA84ZR28</accession>
<protein>
    <recommendedName>
        <fullName evidence="5">UPAR/Ly6 domain-containing protein</fullName>
    </recommendedName>
</protein>
<organism evidence="3 4">
    <name type="scientific">Schistosoma margrebowiei</name>
    <dbReference type="NCBI Taxonomy" id="48269"/>
    <lineage>
        <taxon>Eukaryota</taxon>
        <taxon>Metazoa</taxon>
        <taxon>Spiralia</taxon>
        <taxon>Lophotrochozoa</taxon>
        <taxon>Platyhelminthes</taxon>
        <taxon>Trematoda</taxon>
        <taxon>Digenea</taxon>
        <taxon>Strigeidida</taxon>
        <taxon>Schistosomatoidea</taxon>
        <taxon>Schistosomatidae</taxon>
        <taxon>Schistosoma</taxon>
    </lineage>
</organism>